<sequence length="247" mass="26820">MTCSPQTHSSENFESRSGCFPRKILAQLAAQYLFSDCYPPRQPLTSASRPHRTFSLSWSTHINYSGYGQGRTRKRLAEYPSTTKVVEIFVVAQQGCPSPSRLRAGWKQYQLSKELRAQALAGQYMDISSRSITTGMDVQSPGGSPNAAREVGTPPPSSLRGAVYGSGRFLITLATWLGTTRSAEGVRVSEGFVYYVALFDFELDHPTGTNAVVILMNAYIGVTGSFDGVGQGCKMLSSSSRDGPTGY</sequence>
<dbReference type="AlphaFoldDB" id="A0A0D7B704"/>
<protein>
    <submittedName>
        <fullName evidence="2">Uncharacterized protein</fullName>
    </submittedName>
</protein>
<proteinExistence type="predicted"/>
<dbReference type="EMBL" id="KN880595">
    <property type="protein sequence ID" value="KIY65301.1"/>
    <property type="molecule type" value="Genomic_DNA"/>
</dbReference>
<gene>
    <name evidence="2" type="ORF">CYLTODRAFT_412684</name>
</gene>
<evidence type="ECO:0000313" key="2">
    <source>
        <dbReference type="EMBL" id="KIY65301.1"/>
    </source>
</evidence>
<reference evidence="2 3" key="1">
    <citation type="journal article" date="2015" name="Fungal Genet. Biol.">
        <title>Evolution of novel wood decay mechanisms in Agaricales revealed by the genome sequences of Fistulina hepatica and Cylindrobasidium torrendii.</title>
        <authorList>
            <person name="Floudas D."/>
            <person name="Held B.W."/>
            <person name="Riley R."/>
            <person name="Nagy L.G."/>
            <person name="Koehler G."/>
            <person name="Ransdell A.S."/>
            <person name="Younus H."/>
            <person name="Chow J."/>
            <person name="Chiniquy J."/>
            <person name="Lipzen A."/>
            <person name="Tritt A."/>
            <person name="Sun H."/>
            <person name="Haridas S."/>
            <person name="LaButti K."/>
            <person name="Ohm R.A."/>
            <person name="Kues U."/>
            <person name="Blanchette R.A."/>
            <person name="Grigoriev I.V."/>
            <person name="Minto R.E."/>
            <person name="Hibbett D.S."/>
        </authorList>
    </citation>
    <scope>NUCLEOTIDE SEQUENCE [LARGE SCALE GENOMIC DNA]</scope>
    <source>
        <strain evidence="2 3">FP15055 ss-10</strain>
    </source>
</reference>
<evidence type="ECO:0000256" key="1">
    <source>
        <dbReference type="SAM" id="MobiDB-lite"/>
    </source>
</evidence>
<keyword evidence="3" id="KW-1185">Reference proteome</keyword>
<feature type="region of interest" description="Disordered" evidence="1">
    <location>
        <begin position="136"/>
        <end position="157"/>
    </location>
</feature>
<name>A0A0D7B704_9AGAR</name>
<organism evidence="2 3">
    <name type="scientific">Cylindrobasidium torrendii FP15055 ss-10</name>
    <dbReference type="NCBI Taxonomy" id="1314674"/>
    <lineage>
        <taxon>Eukaryota</taxon>
        <taxon>Fungi</taxon>
        <taxon>Dikarya</taxon>
        <taxon>Basidiomycota</taxon>
        <taxon>Agaricomycotina</taxon>
        <taxon>Agaricomycetes</taxon>
        <taxon>Agaricomycetidae</taxon>
        <taxon>Agaricales</taxon>
        <taxon>Marasmiineae</taxon>
        <taxon>Physalacriaceae</taxon>
        <taxon>Cylindrobasidium</taxon>
    </lineage>
</organism>
<accession>A0A0D7B704</accession>
<evidence type="ECO:0000313" key="3">
    <source>
        <dbReference type="Proteomes" id="UP000054007"/>
    </source>
</evidence>
<dbReference type="Proteomes" id="UP000054007">
    <property type="component" value="Unassembled WGS sequence"/>
</dbReference>